<evidence type="ECO:0000256" key="5">
    <source>
        <dbReference type="SAM" id="SignalP"/>
    </source>
</evidence>
<dbReference type="Gene3D" id="3.90.700.10">
    <property type="entry name" value="Succinate dehydrogenase/fumarate reductase flavoprotein, catalytic domain"/>
    <property type="match status" value="1"/>
</dbReference>
<dbReference type="GO" id="GO:0016491">
    <property type="term" value="F:oxidoreductase activity"/>
    <property type="evidence" value="ECO:0007669"/>
    <property type="project" value="UniProtKB-KW"/>
</dbReference>
<comment type="caution">
    <text evidence="7">The sequence shown here is derived from an EMBL/GenBank/DDBJ whole genome shotgun (WGS) entry which is preliminary data.</text>
</comment>
<keyword evidence="4" id="KW-0560">Oxidoreductase</keyword>
<dbReference type="EMBL" id="NHMP01000015">
    <property type="protein sequence ID" value="OXE44263.1"/>
    <property type="molecule type" value="Genomic_DNA"/>
</dbReference>
<evidence type="ECO:0000259" key="6">
    <source>
        <dbReference type="Pfam" id="PF00890"/>
    </source>
</evidence>
<dbReference type="PANTHER" id="PTHR43400:SF10">
    <property type="entry name" value="3-OXOSTEROID 1-DEHYDROGENASE"/>
    <property type="match status" value="1"/>
</dbReference>
<evidence type="ECO:0000256" key="4">
    <source>
        <dbReference type="ARBA" id="ARBA00023002"/>
    </source>
</evidence>
<dbReference type="AlphaFoldDB" id="A0A227K9Y4"/>
<keyword evidence="5" id="KW-0732">Signal</keyword>
<evidence type="ECO:0000313" key="8">
    <source>
        <dbReference type="Proteomes" id="UP000214610"/>
    </source>
</evidence>
<proteinExistence type="predicted"/>
<dbReference type="Proteomes" id="UP000214610">
    <property type="component" value="Unassembled WGS sequence"/>
</dbReference>
<reference evidence="8" key="1">
    <citation type="submission" date="2017-05" db="EMBL/GenBank/DDBJ databases">
        <title>Improved OligoMM genomes.</title>
        <authorList>
            <person name="Garzetti D."/>
        </authorList>
    </citation>
    <scope>NUCLEOTIDE SEQUENCE [LARGE SCALE GENOMIC DNA]</scope>
    <source>
        <strain evidence="8">YL45</strain>
    </source>
</reference>
<dbReference type="Gene3D" id="3.50.50.60">
    <property type="entry name" value="FAD/NAD(P)-binding domain"/>
    <property type="match status" value="1"/>
</dbReference>
<dbReference type="InterPro" id="IPR036188">
    <property type="entry name" value="FAD/NAD-bd_sf"/>
</dbReference>
<dbReference type="GeneID" id="78362865"/>
<evidence type="ECO:0000256" key="1">
    <source>
        <dbReference type="ARBA" id="ARBA00001974"/>
    </source>
</evidence>
<dbReference type="InterPro" id="IPR003953">
    <property type="entry name" value="FAD-dep_OxRdtase_2_FAD-bd"/>
</dbReference>
<sequence>MDKTILVCAVSSCLMAFANAAEYKLNTDVLVIGAGSAGLTAAVQSAEKGKKVILLEKNPMVGGSSQFAEGLFAVESELNRLRSDTLTQEEAFKTLMEKHFYVIDGPKTKDYVEGSGENIAWLTDHGIKFEVVRMTPWEEATWHVISDYKGTNHGAGLIKGLKDSADKLGVDTKTSTPATELIQNDKGDVIGAKAANKKGDTYIIQAKAVILASGGFGDDPKKIAEWAHRDPEGWKSSVNMNKTGDGIQMALNAGAQMGPVSFVGHLGTEGKGIKFLSDLYTTSWQPSALWVNSDGNRFANEDVAFSFSQAANAIYAQHGHYAWSIFDDSQVKYMMDKGIDSGIGVLAPVGKKLPNLQKDIDEALAADSDNFKAADSVEQLAKEIGVPEANLAAAVSAYNKGCEVQHDSQFFKLKNYMRPLNTKKLYAIKLKAYYFSSYGGLVTNRNHQVLDKNNKPIKGLYATGLEVSNMVGPTYTTWSSGHAFGFAAFSGRHAALHATENMK</sequence>
<dbReference type="PANTHER" id="PTHR43400">
    <property type="entry name" value="FUMARATE REDUCTASE"/>
    <property type="match status" value="1"/>
</dbReference>
<dbReference type="SUPFAM" id="SSF56425">
    <property type="entry name" value="Succinate dehydrogenase/fumarate reductase flavoprotein, catalytic domain"/>
    <property type="match status" value="1"/>
</dbReference>
<feature type="chain" id="PRO_5011291769" evidence="5">
    <location>
        <begin position="21"/>
        <end position="503"/>
    </location>
</feature>
<feature type="signal peptide" evidence="5">
    <location>
        <begin position="1"/>
        <end position="20"/>
    </location>
</feature>
<organism evidence="7 8">
    <name type="scientific">Turicimonas muris</name>
    <dbReference type="NCBI Taxonomy" id="1796652"/>
    <lineage>
        <taxon>Bacteria</taxon>
        <taxon>Pseudomonadati</taxon>
        <taxon>Pseudomonadota</taxon>
        <taxon>Betaproteobacteria</taxon>
        <taxon>Burkholderiales</taxon>
        <taxon>Sutterellaceae</taxon>
        <taxon>Turicimonas</taxon>
    </lineage>
</organism>
<gene>
    <name evidence="7" type="ORF">ADH67_12725</name>
</gene>
<name>A0A227K9Y4_9BURK</name>
<feature type="domain" description="FAD-dependent oxidoreductase 2 FAD-binding" evidence="6">
    <location>
        <begin position="28"/>
        <end position="475"/>
    </location>
</feature>
<comment type="cofactor">
    <cofactor evidence="1">
        <name>FAD</name>
        <dbReference type="ChEBI" id="CHEBI:57692"/>
    </cofactor>
</comment>
<keyword evidence="2" id="KW-0285">Flavoprotein</keyword>
<dbReference type="InterPro" id="IPR027477">
    <property type="entry name" value="Succ_DH/fumarate_Rdtase_cat_sf"/>
</dbReference>
<accession>A0A227K9Y4</accession>
<evidence type="ECO:0000313" key="7">
    <source>
        <dbReference type="EMBL" id="OXE44263.1"/>
    </source>
</evidence>
<dbReference type="Pfam" id="PF00890">
    <property type="entry name" value="FAD_binding_2"/>
    <property type="match status" value="1"/>
</dbReference>
<evidence type="ECO:0000256" key="2">
    <source>
        <dbReference type="ARBA" id="ARBA00022630"/>
    </source>
</evidence>
<dbReference type="PRINTS" id="PR00411">
    <property type="entry name" value="PNDRDTASEI"/>
</dbReference>
<dbReference type="InterPro" id="IPR050315">
    <property type="entry name" value="FAD-oxidoreductase_2"/>
</dbReference>
<evidence type="ECO:0000256" key="3">
    <source>
        <dbReference type="ARBA" id="ARBA00022827"/>
    </source>
</evidence>
<dbReference type="GO" id="GO:0008202">
    <property type="term" value="P:steroid metabolic process"/>
    <property type="evidence" value="ECO:0007669"/>
    <property type="project" value="UniProtKB-ARBA"/>
</dbReference>
<keyword evidence="3" id="KW-0274">FAD</keyword>
<dbReference type="RefSeq" id="WP_066595426.1">
    <property type="nucleotide sequence ID" value="NZ_CAJTBZ010000024.1"/>
</dbReference>
<protein>
    <submittedName>
        <fullName evidence="7">FAD-binding dehydrogenase</fullName>
    </submittedName>
</protein>
<dbReference type="SUPFAM" id="SSF51905">
    <property type="entry name" value="FAD/NAD(P)-binding domain"/>
    <property type="match status" value="1"/>
</dbReference>
<keyword evidence="8" id="KW-1185">Reference proteome</keyword>